<sequence>MQMLLGRQLAIVNVHQFNPLLAFEKVSQPPILPAEYGPKICGAIVEARLTLSHKITNGSGDPTPHFVATVDKIIILGMLTEVLLSPSN</sequence>
<evidence type="ECO:0000313" key="2">
    <source>
        <dbReference type="Proteomes" id="UP000383932"/>
    </source>
</evidence>
<reference evidence="1 2" key="1">
    <citation type="journal article" date="2019" name="Fungal Biol. Biotechnol.">
        <title>Draft genome sequence of fastidious pathogen Ceratobasidium theobromae, which causes vascular-streak dieback in Theobroma cacao.</title>
        <authorList>
            <person name="Ali S.S."/>
            <person name="Asman A."/>
            <person name="Shao J."/>
            <person name="Firmansyah A.P."/>
            <person name="Susilo A.W."/>
            <person name="Rosmana A."/>
            <person name="McMahon P."/>
            <person name="Junaid M."/>
            <person name="Guest D."/>
            <person name="Kheng T.Y."/>
            <person name="Meinhardt L.W."/>
            <person name="Bailey B.A."/>
        </authorList>
    </citation>
    <scope>NUCLEOTIDE SEQUENCE [LARGE SCALE GENOMIC DNA]</scope>
    <source>
        <strain evidence="1 2">CT2</strain>
    </source>
</reference>
<accession>A0A5N5QGP8</accession>
<dbReference type="AlphaFoldDB" id="A0A5N5QGP8"/>
<dbReference type="OrthoDB" id="2843772at2759"/>
<proteinExistence type="predicted"/>
<gene>
    <name evidence="1" type="ORF">CTheo_5761</name>
</gene>
<dbReference type="EMBL" id="SSOP01000144">
    <property type="protein sequence ID" value="KAB5590799.1"/>
    <property type="molecule type" value="Genomic_DNA"/>
</dbReference>
<protein>
    <submittedName>
        <fullName evidence="1">Uncharacterized protein</fullName>
    </submittedName>
</protein>
<comment type="caution">
    <text evidence="1">The sequence shown here is derived from an EMBL/GenBank/DDBJ whole genome shotgun (WGS) entry which is preliminary data.</text>
</comment>
<keyword evidence="2" id="KW-1185">Reference proteome</keyword>
<organism evidence="1 2">
    <name type="scientific">Ceratobasidium theobromae</name>
    <dbReference type="NCBI Taxonomy" id="1582974"/>
    <lineage>
        <taxon>Eukaryota</taxon>
        <taxon>Fungi</taxon>
        <taxon>Dikarya</taxon>
        <taxon>Basidiomycota</taxon>
        <taxon>Agaricomycotina</taxon>
        <taxon>Agaricomycetes</taxon>
        <taxon>Cantharellales</taxon>
        <taxon>Ceratobasidiaceae</taxon>
        <taxon>Ceratobasidium</taxon>
    </lineage>
</organism>
<name>A0A5N5QGP8_9AGAM</name>
<evidence type="ECO:0000313" key="1">
    <source>
        <dbReference type="EMBL" id="KAB5590799.1"/>
    </source>
</evidence>
<dbReference type="Proteomes" id="UP000383932">
    <property type="component" value="Unassembled WGS sequence"/>
</dbReference>